<accession>A0A380QB65</accession>
<dbReference type="Gene3D" id="2.10.109.10">
    <property type="entry name" value="Umud Fragment, subunit A"/>
    <property type="match status" value="1"/>
</dbReference>
<dbReference type="SUPFAM" id="SSF47413">
    <property type="entry name" value="lambda repressor-like DNA-binding domains"/>
    <property type="match status" value="1"/>
</dbReference>
<proteinExistence type="predicted"/>
<dbReference type="SUPFAM" id="SSF51306">
    <property type="entry name" value="LexA/Signal peptidase"/>
    <property type="match status" value="1"/>
</dbReference>
<dbReference type="AlphaFoldDB" id="A0A380QB65"/>
<gene>
    <name evidence="2" type="ORF">NCTC8580_03277</name>
</gene>
<dbReference type="InterPro" id="IPR036286">
    <property type="entry name" value="LexA/Signal_pep-like_sf"/>
</dbReference>
<dbReference type="EMBL" id="UHJC01000001">
    <property type="protein sequence ID" value="SUP84849.1"/>
    <property type="molecule type" value="Genomic_DNA"/>
</dbReference>
<dbReference type="PROSITE" id="PS50943">
    <property type="entry name" value="HTH_CROC1"/>
    <property type="match status" value="1"/>
</dbReference>
<evidence type="ECO:0000313" key="2">
    <source>
        <dbReference type="EMBL" id="SUP84849.1"/>
    </source>
</evidence>
<name>A0A380QB65_YERPU</name>
<dbReference type="InterPro" id="IPR001387">
    <property type="entry name" value="Cro/C1-type_HTH"/>
</dbReference>
<organism evidence="2 3">
    <name type="scientific">Yersinia pseudotuberculosis</name>
    <dbReference type="NCBI Taxonomy" id="633"/>
    <lineage>
        <taxon>Bacteria</taxon>
        <taxon>Pseudomonadati</taxon>
        <taxon>Pseudomonadota</taxon>
        <taxon>Gammaproteobacteria</taxon>
        <taxon>Enterobacterales</taxon>
        <taxon>Yersiniaceae</taxon>
        <taxon>Yersinia</taxon>
    </lineage>
</organism>
<dbReference type="CDD" id="cd00093">
    <property type="entry name" value="HTH_XRE"/>
    <property type="match status" value="1"/>
</dbReference>
<dbReference type="InterPro" id="IPR010982">
    <property type="entry name" value="Lambda_DNA-bd_dom_sf"/>
</dbReference>
<reference evidence="2 3" key="1">
    <citation type="submission" date="2018-06" db="EMBL/GenBank/DDBJ databases">
        <authorList>
            <consortium name="Pathogen Informatics"/>
            <person name="Doyle S."/>
        </authorList>
    </citation>
    <scope>NUCLEOTIDE SEQUENCE [LARGE SCALE GENOMIC DNA]</scope>
    <source>
        <strain evidence="2 3">NCTC8580</strain>
    </source>
</reference>
<feature type="domain" description="HTH cro/C1-type" evidence="1">
    <location>
        <begin position="1"/>
        <end position="46"/>
    </location>
</feature>
<evidence type="ECO:0000313" key="3">
    <source>
        <dbReference type="Proteomes" id="UP000255087"/>
    </source>
</evidence>
<dbReference type="Pfam" id="PF01381">
    <property type="entry name" value="HTH_3"/>
    <property type="match status" value="1"/>
</dbReference>
<protein>
    <submittedName>
        <fullName evidence="2">Repressor protein C2</fullName>
    </submittedName>
</protein>
<dbReference type="GO" id="GO:0003677">
    <property type="term" value="F:DNA binding"/>
    <property type="evidence" value="ECO:0007669"/>
    <property type="project" value="InterPro"/>
</dbReference>
<dbReference type="Proteomes" id="UP000255087">
    <property type="component" value="Unassembled WGS sequence"/>
</dbReference>
<evidence type="ECO:0000259" key="1">
    <source>
        <dbReference type="PROSITE" id="PS50943"/>
    </source>
</evidence>
<dbReference type="Pfam" id="PF00717">
    <property type="entry name" value="Peptidase_S24"/>
    <property type="match status" value="1"/>
</dbReference>
<sequence>MTQAELASHVGVVQRQVAAYEGGESRPRQGALLKLAEALGTSPAWLANGTGDAPNPRKLSPFKTVRQIPVIAFDDVVKWLFDDGKNENLIIELHPTSCLVSNLAFAVRINDSAMVTGNTYGYGFPPGSLVTFDPAISPEDQDFVLAIFEDGKITFRQMFTDMYKTSLIPMDSRYSDYEVDTRDGFDDDEVVLAPQLISAVFVEVSLPALSRVEISGIYQQITQKAEYPSLSAYKDETNE</sequence>
<dbReference type="InterPro" id="IPR015927">
    <property type="entry name" value="Peptidase_S24_S26A/B/C"/>
</dbReference>
<dbReference type="Gene3D" id="1.10.260.40">
    <property type="entry name" value="lambda repressor-like DNA-binding domains"/>
    <property type="match status" value="1"/>
</dbReference>
<dbReference type="SMART" id="SM00530">
    <property type="entry name" value="HTH_XRE"/>
    <property type="match status" value="1"/>
</dbReference>